<gene>
    <name evidence="2" type="ORF">PVT71_22970</name>
</gene>
<accession>A0AAU8AS36</accession>
<organism evidence="2">
    <name type="scientific">Alloyangia sp. H15</name>
    <dbReference type="NCBI Taxonomy" id="3029062"/>
    <lineage>
        <taxon>Bacteria</taxon>
        <taxon>Pseudomonadati</taxon>
        <taxon>Pseudomonadota</taxon>
        <taxon>Alphaproteobacteria</taxon>
        <taxon>Rhodobacterales</taxon>
        <taxon>Roseobacteraceae</taxon>
        <taxon>Alloyangia</taxon>
    </lineage>
</organism>
<keyword evidence="2" id="KW-0614">Plasmid</keyword>
<evidence type="ECO:0000256" key="1">
    <source>
        <dbReference type="SAM" id="Phobius"/>
    </source>
</evidence>
<protein>
    <submittedName>
        <fullName evidence="2">Uncharacterized protein</fullName>
    </submittedName>
</protein>
<feature type="transmembrane region" description="Helical" evidence="1">
    <location>
        <begin position="6"/>
        <end position="22"/>
    </location>
</feature>
<dbReference type="AlphaFoldDB" id="A0AAU8AS36"/>
<dbReference type="RefSeq" id="WP_353475844.1">
    <property type="nucleotide sequence ID" value="NZ_CP123386.1"/>
</dbReference>
<reference evidence="2" key="1">
    <citation type="submission" date="2023-02" db="EMBL/GenBank/DDBJ databases">
        <title>Description and genomic characterization of Salipiger bruguierae sp. nov., isolated from the sediment of mangrove plant Bruguiera sexangula.</title>
        <authorList>
            <person name="Long M."/>
        </authorList>
    </citation>
    <scope>NUCLEOTIDE SEQUENCE</scope>
    <source>
        <strain evidence="2">H15</strain>
        <plasmid evidence="2">unnamed1</plasmid>
    </source>
</reference>
<sequence length="66" mass="7477">MTLLNILAFAYLGTVLIALSLTHRERKRQGNRSVLFGILGYLLCLVWPLVAAVMILFFREPASRTQ</sequence>
<dbReference type="EMBL" id="CP123386">
    <property type="protein sequence ID" value="XCC96953.1"/>
    <property type="molecule type" value="Genomic_DNA"/>
</dbReference>
<keyword evidence="1" id="KW-1133">Transmembrane helix</keyword>
<keyword evidence="1" id="KW-0472">Membrane</keyword>
<feature type="transmembrane region" description="Helical" evidence="1">
    <location>
        <begin position="34"/>
        <end position="58"/>
    </location>
</feature>
<keyword evidence="1" id="KW-0812">Transmembrane</keyword>
<name>A0AAU8AS36_9RHOB</name>
<evidence type="ECO:0000313" key="2">
    <source>
        <dbReference type="EMBL" id="XCC96953.1"/>
    </source>
</evidence>
<proteinExistence type="predicted"/>
<geneLocation type="plasmid" evidence="2">
    <name>unnamed1</name>
</geneLocation>